<feature type="non-terminal residue" evidence="1">
    <location>
        <position position="1"/>
    </location>
</feature>
<feature type="non-terminal residue" evidence="1">
    <location>
        <position position="197"/>
    </location>
</feature>
<dbReference type="Proteomes" id="UP000790377">
    <property type="component" value="Unassembled WGS sequence"/>
</dbReference>
<reference evidence="1" key="1">
    <citation type="journal article" date="2021" name="New Phytol.">
        <title>Evolutionary innovations through gain and loss of genes in the ectomycorrhizal Boletales.</title>
        <authorList>
            <person name="Wu G."/>
            <person name="Miyauchi S."/>
            <person name="Morin E."/>
            <person name="Kuo A."/>
            <person name="Drula E."/>
            <person name="Varga T."/>
            <person name="Kohler A."/>
            <person name="Feng B."/>
            <person name="Cao Y."/>
            <person name="Lipzen A."/>
            <person name="Daum C."/>
            <person name="Hundley H."/>
            <person name="Pangilinan J."/>
            <person name="Johnson J."/>
            <person name="Barry K."/>
            <person name="LaButti K."/>
            <person name="Ng V."/>
            <person name="Ahrendt S."/>
            <person name="Min B."/>
            <person name="Choi I.G."/>
            <person name="Park H."/>
            <person name="Plett J.M."/>
            <person name="Magnuson J."/>
            <person name="Spatafora J.W."/>
            <person name="Nagy L.G."/>
            <person name="Henrissat B."/>
            <person name="Grigoriev I.V."/>
            <person name="Yang Z.L."/>
            <person name="Xu J."/>
            <person name="Martin F.M."/>
        </authorList>
    </citation>
    <scope>NUCLEOTIDE SEQUENCE</scope>
    <source>
        <strain evidence="1">ATCC 28755</strain>
    </source>
</reference>
<protein>
    <submittedName>
        <fullName evidence="1">Uncharacterized protein</fullName>
    </submittedName>
</protein>
<organism evidence="1 2">
    <name type="scientific">Hygrophoropsis aurantiaca</name>
    <dbReference type="NCBI Taxonomy" id="72124"/>
    <lineage>
        <taxon>Eukaryota</taxon>
        <taxon>Fungi</taxon>
        <taxon>Dikarya</taxon>
        <taxon>Basidiomycota</taxon>
        <taxon>Agaricomycotina</taxon>
        <taxon>Agaricomycetes</taxon>
        <taxon>Agaricomycetidae</taxon>
        <taxon>Boletales</taxon>
        <taxon>Coniophorineae</taxon>
        <taxon>Hygrophoropsidaceae</taxon>
        <taxon>Hygrophoropsis</taxon>
    </lineage>
</organism>
<evidence type="ECO:0000313" key="1">
    <source>
        <dbReference type="EMBL" id="KAH7910108.1"/>
    </source>
</evidence>
<evidence type="ECO:0000313" key="2">
    <source>
        <dbReference type="Proteomes" id="UP000790377"/>
    </source>
</evidence>
<gene>
    <name evidence="1" type="ORF">BJ138DRAFT_988667</name>
</gene>
<accession>A0ACB8ABP1</accession>
<dbReference type="EMBL" id="MU267726">
    <property type="protein sequence ID" value="KAH7910108.1"/>
    <property type="molecule type" value="Genomic_DNA"/>
</dbReference>
<keyword evidence="2" id="KW-1185">Reference proteome</keyword>
<name>A0ACB8ABP1_9AGAM</name>
<proteinExistence type="predicted"/>
<comment type="caution">
    <text evidence="1">The sequence shown here is derived from an EMBL/GenBank/DDBJ whole genome shotgun (WGS) entry which is preliminary data.</text>
</comment>
<sequence>SAQISQLVAAFSKCSPASQQKFKAALQIDPSTTIPTSTEPTSPKFTGHSYSPSASSLLLTTEQELPALADSSDFSFGIHNSLIDLGRASLHIPLSMHTSASTRKLFIEDSSLKRVTIHIKDNQKVFVIDRAQFPSERSLTLAEFHEAYARFLIFLETWYSKSIAERWSTHYRFCCKQEDMADIFPAILLFDVEERTS</sequence>